<evidence type="ECO:0000313" key="5">
    <source>
        <dbReference type="Proteomes" id="UP001188597"/>
    </source>
</evidence>
<dbReference type="PANTHER" id="PTHR31642">
    <property type="entry name" value="TRICHOTHECENE 3-O-ACETYLTRANSFERASE"/>
    <property type="match status" value="1"/>
</dbReference>
<organism evidence="4 5">
    <name type="scientific">Escallonia herrerae</name>
    <dbReference type="NCBI Taxonomy" id="1293975"/>
    <lineage>
        <taxon>Eukaryota</taxon>
        <taxon>Viridiplantae</taxon>
        <taxon>Streptophyta</taxon>
        <taxon>Embryophyta</taxon>
        <taxon>Tracheophyta</taxon>
        <taxon>Spermatophyta</taxon>
        <taxon>Magnoliopsida</taxon>
        <taxon>eudicotyledons</taxon>
        <taxon>Gunneridae</taxon>
        <taxon>Pentapetalae</taxon>
        <taxon>asterids</taxon>
        <taxon>campanulids</taxon>
        <taxon>Escalloniales</taxon>
        <taxon>Escalloniaceae</taxon>
        <taxon>Escallonia</taxon>
    </lineage>
</organism>
<dbReference type="Pfam" id="PF02458">
    <property type="entry name" value="Transferase"/>
    <property type="match status" value="1"/>
</dbReference>
<keyword evidence="5" id="KW-1185">Reference proteome</keyword>
<accession>A0AA89B750</accession>
<reference evidence="4" key="1">
    <citation type="submission" date="2022-12" db="EMBL/GenBank/DDBJ databases">
        <title>Draft genome assemblies for two species of Escallonia (Escalloniales).</title>
        <authorList>
            <person name="Chanderbali A."/>
            <person name="Dervinis C."/>
            <person name="Anghel I."/>
            <person name="Soltis D."/>
            <person name="Soltis P."/>
            <person name="Zapata F."/>
        </authorList>
    </citation>
    <scope>NUCLEOTIDE SEQUENCE</scope>
    <source>
        <strain evidence="4">UCBG64.0493</strain>
        <tissue evidence="4">Leaf</tissue>
    </source>
</reference>
<keyword evidence="3" id="KW-0012">Acyltransferase</keyword>
<proteinExistence type="inferred from homology"/>
<dbReference type="PANTHER" id="PTHR31642:SF310">
    <property type="entry name" value="FATTY ALCOHOL:CAFFEOYL-COA ACYLTRANSFERASE"/>
    <property type="match status" value="1"/>
</dbReference>
<evidence type="ECO:0000313" key="4">
    <source>
        <dbReference type="EMBL" id="KAK3030570.1"/>
    </source>
</evidence>
<dbReference type="AlphaFoldDB" id="A0AA89B750"/>
<sequence length="472" mass="53145">MYGRPPQVNSEMCIRIKHRSELFAFTNQDQHCLRHPNLHIMLELTVERGEPSFVPPAEETQRGLYYLSNIDQNTAMTVPTLYGFKHNDKGNEKAAEVIKNALSRILVHYYPLAGRMALDTEGKLTVDCTGEGAVFVEAQANASLEMLGDLGKPDFSVLKLLLCDIVDPRMILEIPPLMVQVTKFECGGFVVGLYTNHCILDGFGAMQFMNSWSETARGLPLEINPYLDRSVLKPRNPPKIDFPHHEFDQIEDISNTINLDKEGLIHKSFIFDPEQLKQLKIKVMEDGNLAKCSSFETLVALTWKMRTKALSLHPNQRIKLLFPVDGRSRFDPPIPHGYFGNCVVFTYVISSAGEITKNPLSSIVRLVQEAICKVTDKYIRSVIDYMELNRLQPSLTATLLISSWCKLPFDTTDFGWGVPHVSGLASLAESKEIVMFLAHGSDRKSINVLVSLPASAMKIFEELMTDVELWLP</sequence>
<dbReference type="EMBL" id="JAVXUP010000335">
    <property type="protein sequence ID" value="KAK3030570.1"/>
    <property type="molecule type" value="Genomic_DNA"/>
</dbReference>
<gene>
    <name evidence="4" type="ORF">RJ639_039448</name>
</gene>
<comment type="similarity">
    <text evidence="1">Belongs to the plant acyltransferase family.</text>
</comment>
<dbReference type="Gene3D" id="3.30.559.10">
    <property type="entry name" value="Chloramphenicol acetyltransferase-like domain"/>
    <property type="match status" value="2"/>
</dbReference>
<evidence type="ECO:0000256" key="2">
    <source>
        <dbReference type="ARBA" id="ARBA00022679"/>
    </source>
</evidence>
<dbReference type="Proteomes" id="UP001188597">
    <property type="component" value="Unassembled WGS sequence"/>
</dbReference>
<keyword evidence="2" id="KW-0808">Transferase</keyword>
<evidence type="ECO:0000256" key="1">
    <source>
        <dbReference type="ARBA" id="ARBA00009861"/>
    </source>
</evidence>
<comment type="caution">
    <text evidence="4">The sequence shown here is derived from an EMBL/GenBank/DDBJ whole genome shotgun (WGS) entry which is preliminary data.</text>
</comment>
<protein>
    <recommendedName>
        <fullName evidence="6">Omega-hydroxypalmitate O-feruloyl transferase</fullName>
    </recommendedName>
</protein>
<dbReference type="InterPro" id="IPR050317">
    <property type="entry name" value="Plant_Fungal_Acyltransferase"/>
</dbReference>
<dbReference type="GO" id="GO:0016747">
    <property type="term" value="F:acyltransferase activity, transferring groups other than amino-acyl groups"/>
    <property type="evidence" value="ECO:0007669"/>
    <property type="project" value="TreeGrafter"/>
</dbReference>
<dbReference type="InterPro" id="IPR023213">
    <property type="entry name" value="CAT-like_dom_sf"/>
</dbReference>
<dbReference type="FunFam" id="3.30.559.10:FF:000015">
    <property type="entry name" value="Spermidine hydroxycinnamoyl transferase"/>
    <property type="match status" value="1"/>
</dbReference>
<evidence type="ECO:0008006" key="6">
    <source>
        <dbReference type="Google" id="ProtNLM"/>
    </source>
</evidence>
<name>A0AA89B750_9ASTE</name>
<evidence type="ECO:0000256" key="3">
    <source>
        <dbReference type="ARBA" id="ARBA00023315"/>
    </source>
</evidence>